<protein>
    <submittedName>
        <fullName evidence="3">Type II secretion system protein</fullName>
    </submittedName>
</protein>
<feature type="coiled-coil region" evidence="1">
    <location>
        <begin position="58"/>
        <end position="85"/>
    </location>
</feature>
<reference evidence="3" key="1">
    <citation type="submission" date="2020-05" db="EMBL/GenBank/DDBJ databases">
        <authorList>
            <person name="Zhu T."/>
            <person name="Keshari N."/>
            <person name="Lu X."/>
        </authorList>
    </citation>
    <scope>NUCLEOTIDE SEQUENCE</scope>
    <source>
        <strain evidence="3">NK1-12</strain>
    </source>
</reference>
<feature type="transmembrane region" description="Helical" evidence="2">
    <location>
        <begin position="32"/>
        <end position="57"/>
    </location>
</feature>
<keyword evidence="1" id="KW-0175">Coiled coil</keyword>
<organism evidence="3">
    <name type="scientific">Leptolyngbya sp. NK1-12</name>
    <dbReference type="NCBI Taxonomy" id="2547451"/>
    <lineage>
        <taxon>Bacteria</taxon>
        <taxon>Bacillati</taxon>
        <taxon>Cyanobacteriota</taxon>
        <taxon>Cyanophyceae</taxon>
        <taxon>Leptolyngbyales</taxon>
        <taxon>Leptolyngbyaceae</taxon>
        <taxon>Leptolyngbya group</taxon>
        <taxon>Leptolyngbya</taxon>
    </lineage>
</organism>
<evidence type="ECO:0000256" key="2">
    <source>
        <dbReference type="SAM" id="Phobius"/>
    </source>
</evidence>
<dbReference type="AlphaFoldDB" id="A0AA96WTX7"/>
<accession>A0AA96WTX7</accession>
<name>A0AA96WTX7_9CYAN</name>
<keyword evidence="2" id="KW-0472">Membrane</keyword>
<dbReference type="EMBL" id="CP053586">
    <property type="protein sequence ID" value="WNZ23007.1"/>
    <property type="molecule type" value="Genomic_DNA"/>
</dbReference>
<evidence type="ECO:0000313" key="3">
    <source>
        <dbReference type="EMBL" id="WNZ23007.1"/>
    </source>
</evidence>
<sequence length="263" mass="28956">MSASNPLSQNFLLLWRLSKVSRPGNRSPEQGLTIMECLVAILLIGLTVAMVTPPLLIATATRVQNRRAEQAIQLAQDEIDRINTLVQQGNHESQRLPAVVNAANLKTVGPPTGLANQLKTTRRDGAACPPGSPFNGASRYTNQQIPVNQAIPIDVDGDCRPEFFMQIFRTRGTLLQAELDEPPNEQRPARFEVGIRVYSYPLAQPNLGALNPQPEPAPLLISDRQSRKQSENPMVVVYKQMIWGEQADVVCESVSKSIDTCPQ</sequence>
<proteinExistence type="predicted"/>
<keyword evidence="2" id="KW-1133">Transmembrane helix</keyword>
<evidence type="ECO:0000256" key="1">
    <source>
        <dbReference type="SAM" id="Coils"/>
    </source>
</evidence>
<dbReference type="RefSeq" id="WP_316434567.1">
    <property type="nucleotide sequence ID" value="NZ_CP053586.1"/>
</dbReference>
<gene>
    <name evidence="3" type="ORF">HJG54_09120</name>
</gene>
<keyword evidence="2" id="KW-0812">Transmembrane</keyword>